<name>F8EY96_GRAC1</name>
<dbReference type="GO" id="GO:0032259">
    <property type="term" value="P:methylation"/>
    <property type="evidence" value="ECO:0007669"/>
    <property type="project" value="UniProtKB-KW"/>
</dbReference>
<dbReference type="EC" id="2.1.1.72" evidence="1"/>
<dbReference type="KEGG" id="scd:Spica_0084"/>
<evidence type="ECO:0000256" key="3">
    <source>
        <dbReference type="ARBA" id="ARBA00022679"/>
    </source>
</evidence>
<accession>F8EY96</accession>
<keyword evidence="4" id="KW-0949">S-adenosyl-L-methionine</keyword>
<dbReference type="Proteomes" id="UP000000503">
    <property type="component" value="Chromosome"/>
</dbReference>
<evidence type="ECO:0000256" key="2">
    <source>
        <dbReference type="ARBA" id="ARBA00022603"/>
    </source>
</evidence>
<sequence length="371" mass="42664">MHNLEGENPAYLSEQLITYIGNKRALLSFIAQGLDLVRERLGKDRITAFDVFSGSGVVARLLKRYAERLYVNDIEAYSSIINSCYLANKSTLDSKELDHWYHWLKAQLTEDALRPGFISELYAPQCMEQVQPGERCFYTPRNAWYLDTARQLIELVPVRLQSFFIGPLLAEASVHANTAGVFKGFYKDAHTGRGQFGGKNRDALSRILGPIELQLPVFSNFNSEVHIFRQDANSLIHHIDEVDLAYIDPPYNQHPYGSNYFMLNLIAEYRRPFAVSPVSGIPVDWQRSNYNKRHRAFEAFQELVSSIRARYLLISFNSEGFITLSEMLDLLQCVGKTQVLETKYNAFRGSRNLRNRPVHVTEYLYLVEKSR</sequence>
<keyword evidence="7" id="KW-1185">Reference proteome</keyword>
<organism evidence="6 7">
    <name type="scientific">Gracilinema caldarium (strain ATCC 51460 / DSM 7334 / H1)</name>
    <name type="common">Treponema caldarium</name>
    <dbReference type="NCBI Taxonomy" id="744872"/>
    <lineage>
        <taxon>Bacteria</taxon>
        <taxon>Pseudomonadati</taxon>
        <taxon>Spirochaetota</taxon>
        <taxon>Spirochaetia</taxon>
        <taxon>Spirochaetales</taxon>
        <taxon>Breznakiellaceae</taxon>
        <taxon>Gracilinema</taxon>
    </lineage>
</organism>
<keyword evidence="3 6" id="KW-0808">Transferase</keyword>
<dbReference type="OrthoDB" id="9805629at2"/>
<reference evidence="7" key="1">
    <citation type="journal article" date="2013" name="Stand. Genomic Sci.">
        <title>Genome sequence of the thermophilic fresh-water bacterium Spirochaeta caldaria type strain (H1(T)), reclassification of Spirochaeta caldaria, Spirochaeta stenostrepta, and Spirochaeta zuelzerae in the genus Treponema as Treponema caldaria comb. nov., Treponema stenostrepta comb. nov., and Treponema zuelzerae comb. nov., and emendation of the genus Treponema.</title>
        <authorList>
            <person name="Abt B."/>
            <person name="Goker M."/>
            <person name="Scheuner C."/>
            <person name="Han C."/>
            <person name="Lu M."/>
            <person name="Misra M."/>
            <person name="Lapidus A."/>
            <person name="Nolan M."/>
            <person name="Lucas S."/>
            <person name="Hammon N."/>
            <person name="Deshpande S."/>
            <person name="Cheng J.F."/>
            <person name="Tapia R."/>
            <person name="Goodwin L.A."/>
            <person name="Pitluck S."/>
            <person name="Liolios K."/>
            <person name="Pagani I."/>
            <person name="Ivanova N."/>
            <person name="Mavromatis K."/>
            <person name="Mikhailova N."/>
            <person name="Huntemann M."/>
            <person name="Pati A."/>
            <person name="Chen A."/>
            <person name="Palaniappan K."/>
            <person name="Land M."/>
            <person name="Hauser L."/>
            <person name="Jeffries C.D."/>
            <person name="Rohde M."/>
            <person name="Spring S."/>
            <person name="Gronow S."/>
            <person name="Detter J.C."/>
            <person name="Bristow J."/>
            <person name="Eisen J.A."/>
            <person name="Markowitz V."/>
            <person name="Hugenholtz P."/>
            <person name="Kyrpides N.C."/>
            <person name="Woyke T."/>
            <person name="Klenk H.P."/>
        </authorList>
    </citation>
    <scope>NUCLEOTIDE SEQUENCE</scope>
    <source>
        <strain evidence="7">ATCC 51460 / DSM 7334 / H1</strain>
    </source>
</reference>
<dbReference type="EMBL" id="CP002868">
    <property type="protein sequence ID" value="AEJ18255.1"/>
    <property type="molecule type" value="Genomic_DNA"/>
</dbReference>
<comment type="catalytic activity">
    <reaction evidence="5">
        <text>a 2'-deoxyadenosine in DNA + S-adenosyl-L-methionine = an N(6)-methyl-2'-deoxyadenosine in DNA + S-adenosyl-L-homocysteine + H(+)</text>
        <dbReference type="Rhea" id="RHEA:15197"/>
        <dbReference type="Rhea" id="RHEA-COMP:12418"/>
        <dbReference type="Rhea" id="RHEA-COMP:12419"/>
        <dbReference type="ChEBI" id="CHEBI:15378"/>
        <dbReference type="ChEBI" id="CHEBI:57856"/>
        <dbReference type="ChEBI" id="CHEBI:59789"/>
        <dbReference type="ChEBI" id="CHEBI:90615"/>
        <dbReference type="ChEBI" id="CHEBI:90616"/>
        <dbReference type="EC" id="2.1.1.72"/>
    </reaction>
</comment>
<evidence type="ECO:0000313" key="7">
    <source>
        <dbReference type="Proteomes" id="UP000000503"/>
    </source>
</evidence>
<dbReference type="PROSITE" id="PS00092">
    <property type="entry name" value="N6_MTASE"/>
    <property type="match status" value="1"/>
</dbReference>
<keyword evidence="2 6" id="KW-0489">Methyltransferase</keyword>
<dbReference type="GO" id="GO:0009007">
    <property type="term" value="F:site-specific DNA-methyltransferase (adenine-specific) activity"/>
    <property type="evidence" value="ECO:0007669"/>
    <property type="project" value="UniProtKB-EC"/>
</dbReference>
<dbReference type="Pfam" id="PF02086">
    <property type="entry name" value="MethyltransfD12"/>
    <property type="match status" value="1"/>
</dbReference>
<protein>
    <recommendedName>
        <fullName evidence="1">site-specific DNA-methyltransferase (adenine-specific)</fullName>
        <ecNumber evidence="1">2.1.1.72</ecNumber>
    </recommendedName>
</protein>
<dbReference type="InterPro" id="IPR002052">
    <property type="entry name" value="DNA_methylase_N6_adenine_CS"/>
</dbReference>
<dbReference type="InterPro" id="IPR012327">
    <property type="entry name" value="MeTrfase_D12"/>
</dbReference>
<dbReference type="RefSeq" id="WP_013967568.1">
    <property type="nucleotide sequence ID" value="NC_015732.1"/>
</dbReference>
<dbReference type="InterPro" id="IPR029063">
    <property type="entry name" value="SAM-dependent_MTases_sf"/>
</dbReference>
<evidence type="ECO:0000256" key="1">
    <source>
        <dbReference type="ARBA" id="ARBA00011900"/>
    </source>
</evidence>
<dbReference type="STRING" id="744872.Spica_0084"/>
<dbReference type="eggNOG" id="COG3392">
    <property type="taxonomic scope" value="Bacteria"/>
</dbReference>
<evidence type="ECO:0000256" key="4">
    <source>
        <dbReference type="ARBA" id="ARBA00022691"/>
    </source>
</evidence>
<dbReference type="GO" id="GO:0003676">
    <property type="term" value="F:nucleic acid binding"/>
    <property type="evidence" value="ECO:0007669"/>
    <property type="project" value="InterPro"/>
</dbReference>
<dbReference type="GO" id="GO:0009307">
    <property type="term" value="P:DNA restriction-modification system"/>
    <property type="evidence" value="ECO:0007669"/>
    <property type="project" value="InterPro"/>
</dbReference>
<proteinExistence type="predicted"/>
<dbReference type="HOGENOM" id="CLU_034356_0_0_12"/>
<dbReference type="PRINTS" id="PR00505">
    <property type="entry name" value="D12N6MTFRASE"/>
</dbReference>
<evidence type="ECO:0000313" key="6">
    <source>
        <dbReference type="EMBL" id="AEJ18255.1"/>
    </source>
</evidence>
<gene>
    <name evidence="6" type="ordered locus">Spica_0084</name>
</gene>
<dbReference type="AlphaFoldDB" id="F8EY96"/>
<evidence type="ECO:0000256" key="5">
    <source>
        <dbReference type="ARBA" id="ARBA00047942"/>
    </source>
</evidence>
<dbReference type="SUPFAM" id="SSF53335">
    <property type="entry name" value="S-adenosyl-L-methionine-dependent methyltransferases"/>
    <property type="match status" value="1"/>
</dbReference>
<dbReference type="REBASE" id="37832">
    <property type="entry name" value="M.Tca7334II"/>
</dbReference>